<evidence type="ECO:0000256" key="1">
    <source>
        <dbReference type="ARBA" id="ARBA00000898"/>
    </source>
</evidence>
<feature type="binding site" evidence="12">
    <location>
        <position position="19"/>
    </location>
    <ligand>
        <name>substrate</name>
    </ligand>
</feature>
<dbReference type="GO" id="GO:0046872">
    <property type="term" value="F:metal ion binding"/>
    <property type="evidence" value="ECO:0007669"/>
    <property type="project" value="UniProtKB-UniRule"/>
</dbReference>
<dbReference type="EC" id="3.1.3.45" evidence="5 11"/>
<sequence length="173" mass="18240">MATAPHPALALQLLALDVDGVLSDGRVTYASDGSELKSFNIKDGLGIKLLQRCGVQVAIITGRRSEMVARRARELGIVELMEGRDDKLNALQELCARLGLTLAECAYMGDDLPDLGAIRAAGLGLTVADAVTDVRAAADWCSVAPGGAGAVREAAEWLLHARGQWDNLLAEFG</sequence>
<proteinExistence type="inferred from homology"/>
<dbReference type="SUPFAM" id="SSF56784">
    <property type="entry name" value="HAD-like"/>
    <property type="match status" value="1"/>
</dbReference>
<evidence type="ECO:0000256" key="4">
    <source>
        <dbReference type="ARBA" id="ARBA00011881"/>
    </source>
</evidence>
<feature type="binding site" evidence="12">
    <location>
        <position position="17"/>
    </location>
    <ligand>
        <name>Mg(2+)</name>
        <dbReference type="ChEBI" id="CHEBI:18420"/>
    </ligand>
</feature>
<dbReference type="STRING" id="1121937.GCA_000423125_03020"/>
<keyword evidence="9 11" id="KW-0460">Magnesium</keyword>
<dbReference type="InterPro" id="IPR036412">
    <property type="entry name" value="HAD-like_sf"/>
</dbReference>
<dbReference type="SFLD" id="SFLDG01136">
    <property type="entry name" value="C1.6:_Phosphoserine_Phosphatas"/>
    <property type="match status" value="1"/>
</dbReference>
<comment type="catalytic activity">
    <reaction evidence="1 11">
        <text>3-deoxy-alpha-D-manno-2-octulosonate-8-phosphate + H2O = 3-deoxy-alpha-D-manno-oct-2-ulosonate + phosphate</text>
        <dbReference type="Rhea" id="RHEA:11500"/>
        <dbReference type="ChEBI" id="CHEBI:15377"/>
        <dbReference type="ChEBI" id="CHEBI:43474"/>
        <dbReference type="ChEBI" id="CHEBI:85985"/>
        <dbReference type="ChEBI" id="CHEBI:85986"/>
        <dbReference type="EC" id="3.1.3.45"/>
    </reaction>
</comment>
<dbReference type="SFLD" id="SFLDG01138">
    <property type="entry name" value="C1.6.2:_Deoxy-d-mannose-octulo"/>
    <property type="match status" value="1"/>
</dbReference>
<evidence type="ECO:0000313" key="13">
    <source>
        <dbReference type="EMBL" id="HAN27127.1"/>
    </source>
</evidence>
<dbReference type="NCBIfam" id="TIGR01670">
    <property type="entry name" value="KdsC-phosphatas"/>
    <property type="match status" value="1"/>
</dbReference>
<dbReference type="PANTHER" id="PTHR21485">
    <property type="entry name" value="HAD SUPERFAMILY MEMBERS CMAS AND KDSC"/>
    <property type="match status" value="1"/>
</dbReference>
<gene>
    <name evidence="13" type="ORF">DCP75_05305</name>
</gene>
<dbReference type="SFLD" id="SFLDS00003">
    <property type="entry name" value="Haloacid_Dehalogenase"/>
    <property type="match status" value="1"/>
</dbReference>
<comment type="similarity">
    <text evidence="3 11">Belongs to the KdsC family.</text>
</comment>
<dbReference type="Proteomes" id="UP000259273">
    <property type="component" value="Unassembled WGS sequence"/>
</dbReference>
<evidence type="ECO:0000256" key="3">
    <source>
        <dbReference type="ARBA" id="ARBA00005893"/>
    </source>
</evidence>
<dbReference type="GO" id="GO:0009103">
    <property type="term" value="P:lipopolysaccharide biosynthetic process"/>
    <property type="evidence" value="ECO:0007669"/>
    <property type="project" value="UniProtKB-UniRule"/>
</dbReference>
<keyword evidence="11" id="KW-0448">Lipopolysaccharide biosynthesis</keyword>
<dbReference type="FunFam" id="3.40.50.1000:FF:000029">
    <property type="entry name" value="3-deoxy-D-manno-octulosonate 8-phosphate phosphatase KdsC"/>
    <property type="match status" value="1"/>
</dbReference>
<dbReference type="InterPro" id="IPR023214">
    <property type="entry name" value="HAD_sf"/>
</dbReference>
<dbReference type="EMBL" id="DMND01000076">
    <property type="protein sequence ID" value="HAN27127.1"/>
    <property type="molecule type" value="Genomic_DNA"/>
</dbReference>
<evidence type="ECO:0000256" key="6">
    <source>
        <dbReference type="ARBA" id="ARBA00020092"/>
    </source>
</evidence>
<dbReference type="PANTHER" id="PTHR21485:SF3">
    <property type="entry name" value="N-ACYLNEURAMINATE CYTIDYLYLTRANSFERASE"/>
    <property type="match status" value="1"/>
</dbReference>
<comment type="function">
    <text evidence="11">Catalyzes the hydrolysis of 3-deoxy-D-manno-octulosonate 8-phosphate (KDO 8-P) to 3-deoxy-D-manno-octulosonate (KDO) and inorganic phosphate.</text>
</comment>
<evidence type="ECO:0000256" key="11">
    <source>
        <dbReference type="PIRNR" id="PIRNR006118"/>
    </source>
</evidence>
<protein>
    <recommendedName>
        <fullName evidence="6 11">3-deoxy-D-manno-octulosonate 8-phosphate phosphatase KdsC</fullName>
        <ecNumber evidence="5 11">3.1.3.45</ecNumber>
    </recommendedName>
    <alternativeName>
        <fullName evidence="10 11">KDO 8-P phosphatase</fullName>
    </alternativeName>
</protein>
<accession>A0A3C1KKA7</accession>
<dbReference type="InterPro" id="IPR050793">
    <property type="entry name" value="CMP-NeuNAc_synthase"/>
</dbReference>
<evidence type="ECO:0000256" key="9">
    <source>
        <dbReference type="ARBA" id="ARBA00022842"/>
    </source>
</evidence>
<dbReference type="PIRSF" id="PIRSF006118">
    <property type="entry name" value="KDO8-P_Ptase"/>
    <property type="match status" value="1"/>
</dbReference>
<feature type="binding site" evidence="12">
    <location>
        <position position="110"/>
    </location>
    <ligand>
        <name>Mg(2+)</name>
        <dbReference type="ChEBI" id="CHEBI:18420"/>
    </ligand>
</feature>
<evidence type="ECO:0000256" key="2">
    <source>
        <dbReference type="ARBA" id="ARBA00001946"/>
    </source>
</evidence>
<dbReference type="CDD" id="cd01630">
    <property type="entry name" value="HAD_KDO-like"/>
    <property type="match status" value="1"/>
</dbReference>
<evidence type="ECO:0000256" key="10">
    <source>
        <dbReference type="ARBA" id="ARBA00031051"/>
    </source>
</evidence>
<dbReference type="Gene3D" id="3.40.50.1000">
    <property type="entry name" value="HAD superfamily/HAD-like"/>
    <property type="match status" value="1"/>
</dbReference>
<name>A0A3C1KKA7_9GAMM</name>
<evidence type="ECO:0000256" key="5">
    <source>
        <dbReference type="ARBA" id="ARBA00013066"/>
    </source>
</evidence>
<evidence type="ECO:0000313" key="14">
    <source>
        <dbReference type="Proteomes" id="UP000259273"/>
    </source>
</evidence>
<evidence type="ECO:0000256" key="12">
    <source>
        <dbReference type="PIRSR" id="PIRSR006118-2"/>
    </source>
</evidence>
<reference evidence="13 14" key="1">
    <citation type="journal article" date="2018" name="Nat. Biotechnol.">
        <title>A standardized bacterial taxonomy based on genome phylogeny substantially revises the tree of life.</title>
        <authorList>
            <person name="Parks D.H."/>
            <person name="Chuvochina M."/>
            <person name="Waite D.W."/>
            <person name="Rinke C."/>
            <person name="Skarshewski A."/>
            <person name="Chaumeil P.A."/>
            <person name="Hugenholtz P."/>
        </authorList>
    </citation>
    <scope>NUCLEOTIDE SEQUENCE [LARGE SCALE GENOMIC DNA]</scope>
    <source>
        <strain evidence="13">UBA9158</strain>
    </source>
</reference>
<organism evidence="13 14">
    <name type="scientific">Haliea salexigens</name>
    <dbReference type="NCBI Taxonomy" id="287487"/>
    <lineage>
        <taxon>Bacteria</taxon>
        <taxon>Pseudomonadati</taxon>
        <taxon>Pseudomonadota</taxon>
        <taxon>Gammaproteobacteria</taxon>
        <taxon>Cellvibrionales</taxon>
        <taxon>Halieaceae</taxon>
        <taxon>Haliea</taxon>
    </lineage>
</organism>
<evidence type="ECO:0000256" key="8">
    <source>
        <dbReference type="ARBA" id="ARBA00022801"/>
    </source>
</evidence>
<dbReference type="GO" id="GO:0008781">
    <property type="term" value="F:N-acylneuraminate cytidylyltransferase activity"/>
    <property type="evidence" value="ECO:0007669"/>
    <property type="project" value="TreeGrafter"/>
</dbReference>
<dbReference type="Pfam" id="PF08282">
    <property type="entry name" value="Hydrolase_3"/>
    <property type="match status" value="1"/>
</dbReference>
<keyword evidence="8 11" id="KW-0378">Hydrolase</keyword>
<comment type="caution">
    <text evidence="13">The sequence shown here is derived from an EMBL/GenBank/DDBJ whole genome shotgun (WGS) entry which is preliminary data.</text>
</comment>
<dbReference type="GO" id="GO:0019143">
    <property type="term" value="F:3-deoxy-manno-octulosonate-8-phosphatase activity"/>
    <property type="evidence" value="ECO:0007669"/>
    <property type="project" value="UniProtKB-UniRule"/>
</dbReference>
<evidence type="ECO:0000256" key="7">
    <source>
        <dbReference type="ARBA" id="ARBA00022723"/>
    </source>
</evidence>
<dbReference type="InterPro" id="IPR010023">
    <property type="entry name" value="KdsC_fam"/>
</dbReference>
<keyword evidence="7 11" id="KW-0479">Metal-binding</keyword>
<comment type="subunit">
    <text evidence="4 11">Homotetramer.</text>
</comment>
<comment type="cofactor">
    <cofactor evidence="2 11 12">
        <name>Mg(2+)</name>
        <dbReference type="ChEBI" id="CHEBI:18420"/>
    </cofactor>
</comment>
<dbReference type="AlphaFoldDB" id="A0A3C1KKA7"/>